<proteinExistence type="predicted"/>
<dbReference type="EMBL" id="FUIG01000020">
    <property type="protein sequence ID" value="SJM30369.1"/>
    <property type="molecule type" value="Genomic_DNA"/>
</dbReference>
<protein>
    <submittedName>
        <fullName evidence="1">Uncharacterized protein</fullName>
    </submittedName>
</protein>
<name>A0A2P9AGX0_9HYPH</name>
<keyword evidence="2" id="KW-1185">Reference proteome</keyword>
<sequence>MLHAFDGFPAAADFALSDGLELERDRLGKWDVVHHFLLLSVFSEQVASSIKQEAARSAPMDEMVRLPARFKTSPSPALVAPDPCPCRLNGRLYVVVRRFEKPDQRRHPCRRQRAALIHQRLIGADPGKGLAQLFDRRAGRGDVGDDGVVHRAQHRNDVVACHGHDILHAACRRDPQMTVETGITSTIWQQKNLAAGQNLGLDFGLTITKSKLPVAERDRQNPGSAKLFGVPRTMLLHGGCSYENRIRLFPALSVEHRFRPYLHPAGKRASGSRNLAAL</sequence>
<reference evidence="2" key="1">
    <citation type="submission" date="2016-12" db="EMBL/GenBank/DDBJ databases">
        <authorList>
            <person name="Brunel B."/>
        </authorList>
    </citation>
    <scope>NUCLEOTIDE SEQUENCE [LARGE SCALE GENOMIC DNA]</scope>
</reference>
<dbReference type="AlphaFoldDB" id="A0A2P9AGX0"/>
<evidence type="ECO:0000313" key="1">
    <source>
        <dbReference type="EMBL" id="SJM30369.1"/>
    </source>
</evidence>
<accession>A0A2P9AGX0</accession>
<evidence type="ECO:0000313" key="2">
    <source>
        <dbReference type="Proteomes" id="UP000245698"/>
    </source>
</evidence>
<organism evidence="1 2">
    <name type="scientific">Mesorhizobium delmotii</name>
    <dbReference type="NCBI Taxonomy" id="1631247"/>
    <lineage>
        <taxon>Bacteria</taxon>
        <taxon>Pseudomonadati</taxon>
        <taxon>Pseudomonadota</taxon>
        <taxon>Alphaproteobacteria</taxon>
        <taxon>Hyphomicrobiales</taxon>
        <taxon>Phyllobacteriaceae</taxon>
        <taxon>Mesorhizobium</taxon>
    </lineage>
</organism>
<dbReference type="Proteomes" id="UP000245698">
    <property type="component" value="Unassembled WGS sequence"/>
</dbReference>
<gene>
    <name evidence="1" type="ORF">BQ8482_140016</name>
</gene>